<dbReference type="SUPFAM" id="SSF52540">
    <property type="entry name" value="P-loop containing nucleoside triphosphate hydrolases"/>
    <property type="match status" value="1"/>
</dbReference>
<dbReference type="Gene3D" id="3.40.50.300">
    <property type="entry name" value="P-loop containing nucleotide triphosphate hydrolases"/>
    <property type="match status" value="1"/>
</dbReference>
<sequence length="863" mass="100573">MKRVFVDRIQELRHLNHALQDDGKETPVLVFTGIGGMGKTALRIAFEEQILKPNKVPYAVLDYDGDPNLRPIEATLSAIRRQLGRHKVKTPVFDFLSARYFELSTGVRLSANNYPLELEGVINILEGIPFVSNVTQILHGLSQLGLTVKERVQHKKWLYRIRDMEPHEVLDALPEVLAEDLEEALSLQSPEILKSSSCRIALLFDAYEHLTELHSDDTYHRKLLLLTPHLLKVIFTRDALRWEHRYPKEWQDKLIHCTALDNLSPHDAKAFLQKKNIEKSDLQEYLYQLTSGYPLHLELCADIYREIDGVAHRNAGIRDFEGVAEAKNLTDELINRLLRQLKDDERDLIELAAYPRWFSQEILEILSSVPESVPRILKKLAGLSIVSPHPEIPEAYVIRKEIREFLLVRQRKRPSWKRQHEKLTTFHKERWGETHAYHYLREALYHGCYSNPEDSVDLFEDEFFKLQRKNRFGESESLLEAMPIDILSLDLKNRVDYARARLMACMAQSRESMRVAENIYEKLINSATDEFALCKYLFDLGHLLRLLADYKRSLEYFQRSLAIATKILRKEHPDVARTYDEIGIVHRMKGEYRKSLEYHHLSLGITLKIYGEKHANAALCYNSIGINYHDLGEKKKALEYYQKSLKIWQTIHGEEHQDVATCYNNIGIVYKNWHEYDTALEYHLRSLAIRLKIYGDEHPEVAMSYTNLGNVYKWKNDYEKAMDFHHKALAISLKIYGEEHPDVAGSYNNIGDVYKQQGAYQKALDFHQKGFAIERAVFGEDHPRIAISYYNIAEILWRLKDTEKALEVMRKSGDMFRKFQISQEATQALQTLAGWLEEKGNRTEAEEVRAEIEKIRIDADVRE</sequence>
<reference evidence="4 5" key="1">
    <citation type="journal article" date="2015" name="Microbiome">
        <title>Genomic resolution of linkages in carbon, nitrogen, and sulfur cycling among widespread estuary sediment bacteria.</title>
        <authorList>
            <person name="Baker B.J."/>
            <person name="Lazar C.S."/>
            <person name="Teske A.P."/>
            <person name="Dick G.J."/>
        </authorList>
    </citation>
    <scope>NUCLEOTIDE SEQUENCE [LARGE SCALE GENOMIC DNA]</scope>
    <source>
        <strain evidence="4">SM23_60</strain>
    </source>
</reference>
<gene>
    <name evidence="4" type="ORF">AMJ87_05575</name>
</gene>
<dbReference type="PANTHER" id="PTHR45641:SF1">
    <property type="entry name" value="AAA+ ATPASE DOMAIN-CONTAINING PROTEIN"/>
    <property type="match status" value="1"/>
</dbReference>
<dbReference type="PROSITE" id="PS50005">
    <property type="entry name" value="TPR"/>
    <property type="match status" value="4"/>
</dbReference>
<dbReference type="Pfam" id="PF13181">
    <property type="entry name" value="TPR_8"/>
    <property type="match status" value="1"/>
</dbReference>
<accession>A0A0S8GKE4</accession>
<dbReference type="Proteomes" id="UP000051096">
    <property type="component" value="Unassembled WGS sequence"/>
</dbReference>
<name>A0A0S8GKE4_UNCW3</name>
<feature type="repeat" description="TPR" evidence="3">
    <location>
        <begin position="744"/>
        <end position="777"/>
    </location>
</feature>
<organism evidence="4 5">
    <name type="scientific">candidate division WOR_3 bacterium SM23_60</name>
    <dbReference type="NCBI Taxonomy" id="1703780"/>
    <lineage>
        <taxon>Bacteria</taxon>
        <taxon>Bacteria division WOR-3</taxon>
    </lineage>
</organism>
<protein>
    <submittedName>
        <fullName evidence="4">Uncharacterized protein</fullName>
    </submittedName>
</protein>
<keyword evidence="1" id="KW-0677">Repeat</keyword>
<dbReference type="PATRIC" id="fig|1703780.3.peg.2513"/>
<feature type="repeat" description="TPR" evidence="3">
    <location>
        <begin position="534"/>
        <end position="567"/>
    </location>
</feature>
<dbReference type="InterPro" id="IPR027417">
    <property type="entry name" value="P-loop_NTPase"/>
</dbReference>
<dbReference type="SMART" id="SM00028">
    <property type="entry name" value="TPR"/>
    <property type="match status" value="7"/>
</dbReference>
<evidence type="ECO:0000313" key="5">
    <source>
        <dbReference type="Proteomes" id="UP000051096"/>
    </source>
</evidence>
<dbReference type="SUPFAM" id="SSF48452">
    <property type="entry name" value="TPR-like"/>
    <property type="match status" value="3"/>
</dbReference>
<dbReference type="PANTHER" id="PTHR45641">
    <property type="entry name" value="TETRATRICOPEPTIDE REPEAT PROTEIN (AFU_ORTHOLOGUE AFUA_6G03870)"/>
    <property type="match status" value="1"/>
</dbReference>
<dbReference type="InterPro" id="IPR019734">
    <property type="entry name" value="TPR_rpt"/>
</dbReference>
<dbReference type="InterPro" id="IPR011990">
    <property type="entry name" value="TPR-like_helical_dom_sf"/>
</dbReference>
<evidence type="ECO:0000256" key="2">
    <source>
        <dbReference type="ARBA" id="ARBA00022803"/>
    </source>
</evidence>
<evidence type="ECO:0000256" key="1">
    <source>
        <dbReference type="ARBA" id="ARBA00022737"/>
    </source>
</evidence>
<proteinExistence type="predicted"/>
<feature type="repeat" description="TPR" evidence="3">
    <location>
        <begin position="618"/>
        <end position="651"/>
    </location>
</feature>
<dbReference type="AlphaFoldDB" id="A0A0S8GKE4"/>
<evidence type="ECO:0000313" key="4">
    <source>
        <dbReference type="EMBL" id="KPK72138.1"/>
    </source>
</evidence>
<keyword evidence="2 3" id="KW-0802">TPR repeat</keyword>
<dbReference type="Pfam" id="PF13424">
    <property type="entry name" value="TPR_12"/>
    <property type="match status" value="3"/>
</dbReference>
<evidence type="ECO:0000256" key="3">
    <source>
        <dbReference type="PROSITE-ProRule" id="PRU00339"/>
    </source>
</evidence>
<dbReference type="Gene3D" id="1.25.40.10">
    <property type="entry name" value="Tetratricopeptide repeat domain"/>
    <property type="match status" value="2"/>
</dbReference>
<feature type="repeat" description="TPR" evidence="3">
    <location>
        <begin position="702"/>
        <end position="735"/>
    </location>
</feature>
<comment type="caution">
    <text evidence="4">The sequence shown here is derived from an EMBL/GenBank/DDBJ whole genome shotgun (WGS) entry which is preliminary data.</text>
</comment>
<dbReference type="EMBL" id="LJUO01000040">
    <property type="protein sequence ID" value="KPK72138.1"/>
    <property type="molecule type" value="Genomic_DNA"/>
</dbReference>